<sequence length="43" mass="5419">MLCQDGHYQEMCHMYPILFSKIYLFYKQTYQTHHNEYSYQHPT</sequence>
<proteinExistence type="predicted"/>
<organism evidence="1">
    <name type="scientific">virus sp. ctBM815</name>
    <dbReference type="NCBI Taxonomy" id="2825806"/>
    <lineage>
        <taxon>Viruses</taxon>
    </lineage>
</organism>
<reference evidence="1" key="1">
    <citation type="journal article" date="2021" name="Proc. Natl. Acad. Sci. U.S.A.">
        <title>A Catalog of Tens of Thousands of Viruses from Human Metagenomes Reveals Hidden Associations with Chronic Diseases.</title>
        <authorList>
            <person name="Tisza M.J."/>
            <person name="Buck C.B."/>
        </authorList>
    </citation>
    <scope>NUCLEOTIDE SEQUENCE</scope>
    <source>
        <strain evidence="1">CtBM815</strain>
    </source>
</reference>
<dbReference type="EMBL" id="BK059109">
    <property type="protein sequence ID" value="DAE31730.1"/>
    <property type="molecule type" value="Genomic_DNA"/>
</dbReference>
<accession>A0A8S5RKU9</accession>
<evidence type="ECO:0000313" key="1">
    <source>
        <dbReference type="EMBL" id="DAE31730.1"/>
    </source>
</evidence>
<protein>
    <submittedName>
        <fullName evidence="1">Uncharacterized protein</fullName>
    </submittedName>
</protein>
<name>A0A8S5RKU9_9VIRU</name>